<evidence type="ECO:0000313" key="1">
    <source>
        <dbReference type="EMBL" id="CAE15278.1"/>
    </source>
</evidence>
<dbReference type="GO" id="GO:0003677">
    <property type="term" value="F:DNA binding"/>
    <property type="evidence" value="ECO:0007669"/>
    <property type="project" value="InterPro"/>
</dbReference>
<dbReference type="Gene3D" id="1.10.260.40">
    <property type="entry name" value="lambda repressor-like DNA-binding domains"/>
    <property type="match status" value="1"/>
</dbReference>
<dbReference type="AlphaFoldDB" id="Q7N319"/>
<name>Q7N319_PHOLL</name>
<reference evidence="2" key="1">
    <citation type="journal article" date="2003" name="Nat. Biotechnol.">
        <title>The genome sequence of the entomopathogenic bacterium Photorhabdus luminescens.</title>
        <authorList>
            <person name="Duchaud E."/>
            <person name="Rusniok C."/>
            <person name="Frangeul L."/>
            <person name="Buchrieser C."/>
            <person name="Givaudan A."/>
            <person name="Taourit S."/>
            <person name="Bocs S."/>
            <person name="Boursaux-Eude C."/>
            <person name="Chandler M."/>
            <person name="Charles J.-F."/>
            <person name="Dassa E."/>
            <person name="Derose R."/>
            <person name="Derzelle S."/>
            <person name="Freyssinet G."/>
            <person name="Gaudriault S."/>
            <person name="Medigue C."/>
            <person name="Lanois A."/>
            <person name="Powell K."/>
            <person name="Siguier P."/>
            <person name="Vincent R."/>
            <person name="Wingate V."/>
            <person name="Zouine M."/>
            <person name="Glaser P."/>
            <person name="Boemare N."/>
            <person name="Danchin A."/>
            <person name="Kunst F."/>
        </authorList>
    </citation>
    <scope>NUCLEOTIDE SEQUENCE [LARGE SCALE GENOMIC DNA]</scope>
    <source>
        <strain evidence="2">DSM 15139 / CIP 105565 / TT01</strain>
    </source>
</reference>
<dbReference type="HOGENOM" id="CLU_179287_1_0_6"/>
<dbReference type="EMBL" id="BX571868">
    <property type="protein sequence ID" value="CAE15278.1"/>
    <property type="molecule type" value="Genomic_DNA"/>
</dbReference>
<protein>
    <submittedName>
        <fullName evidence="1">Photorhabdus luminescens subsp. laumondii TTO1 complete genome segment 10/17</fullName>
    </submittedName>
</protein>
<keyword evidence="2" id="KW-1185">Reference proteome</keyword>
<sequence length="92" mass="10279">MKLKNITLVKKAMVTGTMTDKFIGKPSPQDVRSARIASGMTQSQAAKRFSYALVSWQQKEAEGKTNRSLSSGEYELLLLLADSHPDYELKTR</sequence>
<proteinExistence type="predicted"/>
<dbReference type="Proteomes" id="UP000002514">
    <property type="component" value="Chromosome"/>
</dbReference>
<gene>
    <name evidence="1" type="ordered locus">plu2904</name>
</gene>
<accession>Q7N319</accession>
<dbReference type="InterPro" id="IPR010982">
    <property type="entry name" value="Lambda_DNA-bd_dom_sf"/>
</dbReference>
<dbReference type="KEGG" id="plu:plu2904"/>
<organism evidence="1 2">
    <name type="scientific">Photorhabdus laumondii subsp. laumondii (strain DSM 15139 / CIP 105565 / TT01)</name>
    <name type="common">Photorhabdus luminescens subsp. laumondii</name>
    <dbReference type="NCBI Taxonomy" id="243265"/>
    <lineage>
        <taxon>Bacteria</taxon>
        <taxon>Pseudomonadati</taxon>
        <taxon>Pseudomonadota</taxon>
        <taxon>Gammaproteobacteria</taxon>
        <taxon>Enterobacterales</taxon>
        <taxon>Morganellaceae</taxon>
        <taxon>Photorhabdus</taxon>
    </lineage>
</organism>
<evidence type="ECO:0000313" key="2">
    <source>
        <dbReference type="Proteomes" id="UP000002514"/>
    </source>
</evidence>
<dbReference type="eggNOG" id="ENOG5033ICR">
    <property type="taxonomic scope" value="Bacteria"/>
</dbReference>